<keyword evidence="3" id="KW-1185">Reference proteome</keyword>
<comment type="caution">
    <text evidence="2">The sequence shown here is derived from an EMBL/GenBank/DDBJ whole genome shotgun (WGS) entry which is preliminary data.</text>
</comment>
<proteinExistence type="predicted"/>
<feature type="compositionally biased region" description="Basic and acidic residues" evidence="1">
    <location>
        <begin position="463"/>
        <end position="480"/>
    </location>
</feature>
<feature type="compositionally biased region" description="Basic residues" evidence="1">
    <location>
        <begin position="453"/>
        <end position="462"/>
    </location>
</feature>
<feature type="compositionally biased region" description="Basic and acidic residues" evidence="1">
    <location>
        <begin position="423"/>
        <end position="436"/>
    </location>
</feature>
<reference evidence="2 3" key="1">
    <citation type="submission" date="2024-02" db="EMBL/GenBank/DDBJ databases">
        <authorList>
            <person name="Chen Y."/>
            <person name="Shah S."/>
            <person name="Dougan E. K."/>
            <person name="Thang M."/>
            <person name="Chan C."/>
        </authorList>
    </citation>
    <scope>NUCLEOTIDE SEQUENCE [LARGE SCALE GENOMIC DNA]</scope>
</reference>
<evidence type="ECO:0000256" key="1">
    <source>
        <dbReference type="SAM" id="MobiDB-lite"/>
    </source>
</evidence>
<gene>
    <name evidence="2" type="ORF">CCMP2556_LOCUS54737</name>
</gene>
<protein>
    <submittedName>
        <fullName evidence="2">Uncharacterized protein</fullName>
    </submittedName>
</protein>
<feature type="compositionally biased region" description="Basic and acidic residues" evidence="1">
    <location>
        <begin position="509"/>
        <end position="532"/>
    </location>
</feature>
<sequence>MPLSIGFAFARSVYRGASVYIGAMKSTKRSRGIPRLLFSTKWVIRDGQLMWKQIFISGREELTSIDKLAEEWPVSVGELGKIKEMVISKMKKEVKVKAASFVKNLKATDKFLGNIAKLPTAASIERQQLDKLSVAIEKASLWGPEEAACVTEAIGECIHFGKGSKQILLEGTAKKISLAAPEQKKCDRRGLQDYTMLPLWIPDSIWGTVANLAICKDQILHLVCLHAHRCGLVNPTEATFGVIACIVCWSVWSKHETSQSNRYQSLMSMKPKIKSILLTLAKDNPVPNEKRLKSLPHDVTEVPSVLEEVFAKEKKPSQRYVTESFLGLCRSMPLRKTHTASSWFHGGQSALAPFISKMHAVPALMVPALMDVDPQQDSQTSMVSEVGPVLPIPGVVGAPASPVKARPPAPVKPMDAITDIVKADCPPKGEEGEQETKGNQAVKIVPGEELSKKMKKQEKKSHPKGDCLEVLERLKAELAAKKKKKGNGKEDPDVKAAASKGKPKAKGKPKNEKNKGDAPRQESKKKAKRAVEPDVSEDGQQMEVGKKETKRQRHDKSSPKPQQISKPKSEKKTKIVQKKPAENAGMDESHAKPSAEDDIRSTDTKKTFTSRQYHKRYSKSLAEGLGADEAKRLAREAHREAADLWGKKSPS</sequence>
<evidence type="ECO:0000313" key="3">
    <source>
        <dbReference type="Proteomes" id="UP001642484"/>
    </source>
</evidence>
<feature type="region of interest" description="Disordered" evidence="1">
    <location>
        <begin position="423"/>
        <end position="614"/>
    </location>
</feature>
<accession>A0ABP0SY79</accession>
<dbReference type="Proteomes" id="UP001642484">
    <property type="component" value="Unassembled WGS sequence"/>
</dbReference>
<feature type="compositionally biased region" description="Basic and acidic residues" evidence="1">
    <location>
        <begin position="587"/>
        <end position="606"/>
    </location>
</feature>
<dbReference type="EMBL" id="CAXAMN010028694">
    <property type="protein sequence ID" value="CAK9117402.1"/>
    <property type="molecule type" value="Genomic_DNA"/>
</dbReference>
<evidence type="ECO:0000313" key="2">
    <source>
        <dbReference type="EMBL" id="CAK9117402.1"/>
    </source>
</evidence>
<name>A0ABP0SY79_9DINO</name>
<organism evidence="2 3">
    <name type="scientific">Durusdinium trenchii</name>
    <dbReference type="NCBI Taxonomy" id="1381693"/>
    <lineage>
        <taxon>Eukaryota</taxon>
        <taxon>Sar</taxon>
        <taxon>Alveolata</taxon>
        <taxon>Dinophyceae</taxon>
        <taxon>Suessiales</taxon>
        <taxon>Symbiodiniaceae</taxon>
        <taxon>Durusdinium</taxon>
    </lineage>
</organism>